<feature type="region of interest" description="Disordered" evidence="1">
    <location>
        <begin position="24"/>
        <end position="65"/>
    </location>
</feature>
<accession>A0ABM3HG76</accession>
<evidence type="ECO:0000259" key="2">
    <source>
        <dbReference type="SMART" id="SM00198"/>
    </source>
</evidence>
<dbReference type="RefSeq" id="XP_048135617.1">
    <property type="nucleotide sequence ID" value="XM_048279660.1"/>
</dbReference>
<reference evidence="4" key="1">
    <citation type="submission" date="2025-08" db="UniProtKB">
        <authorList>
            <consortium name="RefSeq"/>
        </authorList>
    </citation>
    <scope>IDENTIFICATION</scope>
    <source>
        <tissue evidence="4">Leaf</tissue>
    </source>
</reference>
<dbReference type="GeneID" id="125315223"/>
<feature type="domain" description="SCP" evidence="2">
    <location>
        <begin position="80"/>
        <end position="200"/>
    </location>
</feature>
<evidence type="ECO:0000313" key="3">
    <source>
        <dbReference type="Proteomes" id="UP000827889"/>
    </source>
</evidence>
<keyword evidence="3" id="KW-1185">Reference proteome</keyword>
<dbReference type="InterPro" id="IPR014044">
    <property type="entry name" value="CAP_dom"/>
</dbReference>
<dbReference type="InterPro" id="IPR001283">
    <property type="entry name" value="CRISP-related"/>
</dbReference>
<dbReference type="InterPro" id="IPR035940">
    <property type="entry name" value="CAP_sf"/>
</dbReference>
<organism evidence="3 4">
    <name type="scientific">Rhodamnia argentea</name>
    <dbReference type="NCBI Taxonomy" id="178133"/>
    <lineage>
        <taxon>Eukaryota</taxon>
        <taxon>Viridiplantae</taxon>
        <taxon>Streptophyta</taxon>
        <taxon>Embryophyta</taxon>
        <taxon>Tracheophyta</taxon>
        <taxon>Spermatophyta</taxon>
        <taxon>Magnoliopsida</taxon>
        <taxon>eudicotyledons</taxon>
        <taxon>Gunneridae</taxon>
        <taxon>Pentapetalae</taxon>
        <taxon>rosids</taxon>
        <taxon>malvids</taxon>
        <taxon>Myrtales</taxon>
        <taxon>Myrtaceae</taxon>
        <taxon>Myrtoideae</taxon>
        <taxon>Myrteae</taxon>
        <taxon>Australasian group</taxon>
        <taxon>Rhodamnia</taxon>
    </lineage>
</organism>
<evidence type="ECO:0000256" key="1">
    <source>
        <dbReference type="SAM" id="MobiDB-lite"/>
    </source>
</evidence>
<dbReference type="SMART" id="SM00198">
    <property type="entry name" value="SCP"/>
    <property type="match status" value="1"/>
</dbReference>
<protein>
    <submittedName>
        <fullName evidence="4">Pathogenesis-related protein 1B-like</fullName>
    </submittedName>
</protein>
<dbReference type="SUPFAM" id="SSF55797">
    <property type="entry name" value="PR-1-like"/>
    <property type="match status" value="1"/>
</dbReference>
<gene>
    <name evidence="4" type="primary">LOC125315223</name>
</gene>
<feature type="compositionally biased region" description="Basic residues" evidence="1">
    <location>
        <begin position="51"/>
        <end position="61"/>
    </location>
</feature>
<dbReference type="Gene3D" id="3.40.33.10">
    <property type="entry name" value="CAP"/>
    <property type="match status" value="1"/>
</dbReference>
<sequence>MATTCLLRSTNPNLDEDLEWSGWASRHGGLTSRSEGESSISRGLPEPQRSSRPRGPLRGHRRSAEGDIAGGKAVTYYCELNSHNDARNQVGVMNVTKENTVAAYAQSYANQWAGNCSPVHSNGPYGENLAKGTGTFMGTYTPTNCGSNSRINITTRYYNYNANTYASGRDCLHYTQIVWHELVRVGARVKCVVCCVAITTL</sequence>
<dbReference type="Proteomes" id="UP000827889">
    <property type="component" value="Chromosome 5"/>
</dbReference>
<name>A0ABM3HG76_9MYRT</name>
<dbReference type="Pfam" id="PF00188">
    <property type="entry name" value="CAP"/>
    <property type="match status" value="1"/>
</dbReference>
<proteinExistence type="predicted"/>
<dbReference type="PANTHER" id="PTHR10334">
    <property type="entry name" value="CYSTEINE-RICH SECRETORY PROTEIN-RELATED"/>
    <property type="match status" value="1"/>
</dbReference>
<evidence type="ECO:0000313" key="4">
    <source>
        <dbReference type="RefSeq" id="XP_048135617.1"/>
    </source>
</evidence>